<dbReference type="Pfam" id="PF00486">
    <property type="entry name" value="Trans_reg_C"/>
    <property type="match status" value="1"/>
</dbReference>
<keyword evidence="10" id="KW-1185">Reference proteome</keyword>
<evidence type="ECO:0000256" key="2">
    <source>
        <dbReference type="ARBA" id="ARBA00023012"/>
    </source>
</evidence>
<dbReference type="EMBL" id="VIWT01000001">
    <property type="protein sequence ID" value="TWF97308.1"/>
    <property type="molecule type" value="Genomic_DNA"/>
</dbReference>
<dbReference type="PROSITE" id="PS51755">
    <property type="entry name" value="OMPR_PHOB"/>
    <property type="match status" value="1"/>
</dbReference>
<evidence type="ECO:0000256" key="3">
    <source>
        <dbReference type="ARBA" id="ARBA00023015"/>
    </source>
</evidence>
<dbReference type="PANTHER" id="PTHR35807">
    <property type="entry name" value="TRANSCRIPTIONAL REGULATOR REDD-RELATED"/>
    <property type="match status" value="1"/>
</dbReference>
<sequence length="268" mass="29729">MEIRILGPLTVRHRSVDLVPSAPKPRQVLALLAARVNQTVTVDDLACELWDQEPPRSALNTIQTYITQLRRPLARAAAPSSPQGAGPQGAEPQGAADPVLVMSGRGYQLRTPVDLIDTASFDTLAEQGRQALAAGQNAAAADALRRALEVWRGEFLEDTRLGPMLRIHHTRLKEERQRVLEQRLEADLRLGRHAELLGELAGLTLLQPLQENVHGFFMQALWLSGRRPQALDVFQSLRRRLVRQLGLEPGARLRELHHQILGEEAGTL</sequence>
<dbReference type="AlphaFoldDB" id="A0A561UD95"/>
<comment type="similarity">
    <text evidence="1">Belongs to the AfsR/DnrI/RedD regulatory family.</text>
</comment>
<accession>A0A561UD95</accession>
<evidence type="ECO:0000256" key="4">
    <source>
        <dbReference type="ARBA" id="ARBA00023125"/>
    </source>
</evidence>
<evidence type="ECO:0000256" key="6">
    <source>
        <dbReference type="PROSITE-ProRule" id="PRU01091"/>
    </source>
</evidence>
<evidence type="ECO:0000313" key="10">
    <source>
        <dbReference type="Proteomes" id="UP000317940"/>
    </source>
</evidence>
<dbReference type="SMART" id="SM01043">
    <property type="entry name" value="BTAD"/>
    <property type="match status" value="1"/>
</dbReference>
<keyword evidence="4 6" id="KW-0238">DNA-binding</keyword>
<keyword evidence="3" id="KW-0805">Transcription regulation</keyword>
<reference evidence="9 10" key="1">
    <citation type="submission" date="2019-06" db="EMBL/GenBank/DDBJ databases">
        <title>Sequencing the genomes of 1000 actinobacteria strains.</title>
        <authorList>
            <person name="Klenk H.-P."/>
        </authorList>
    </citation>
    <scope>NUCLEOTIDE SEQUENCE [LARGE SCALE GENOMIC DNA]</scope>
    <source>
        <strain evidence="9 10">DSM 44826</strain>
    </source>
</reference>
<evidence type="ECO:0000313" key="9">
    <source>
        <dbReference type="EMBL" id="TWF97308.1"/>
    </source>
</evidence>
<dbReference type="InterPro" id="IPR005158">
    <property type="entry name" value="BTAD"/>
</dbReference>
<dbReference type="RefSeq" id="WP_145903707.1">
    <property type="nucleotide sequence ID" value="NZ_BAAAMZ010000008.1"/>
</dbReference>
<keyword evidence="2" id="KW-0902">Two-component regulatory system</keyword>
<comment type="caution">
    <text evidence="9">The sequence shown here is derived from an EMBL/GenBank/DDBJ whole genome shotgun (WGS) entry which is preliminary data.</text>
</comment>
<evidence type="ECO:0000256" key="5">
    <source>
        <dbReference type="ARBA" id="ARBA00023163"/>
    </source>
</evidence>
<dbReference type="Pfam" id="PF03704">
    <property type="entry name" value="BTAD"/>
    <property type="match status" value="1"/>
</dbReference>
<dbReference type="InterPro" id="IPR016032">
    <property type="entry name" value="Sig_transdc_resp-reg_C-effctor"/>
</dbReference>
<dbReference type="SMART" id="SM00862">
    <property type="entry name" value="Trans_reg_C"/>
    <property type="match status" value="1"/>
</dbReference>
<dbReference type="GO" id="GO:0000160">
    <property type="term" value="P:phosphorelay signal transduction system"/>
    <property type="evidence" value="ECO:0007669"/>
    <property type="project" value="UniProtKB-KW"/>
</dbReference>
<feature type="DNA-binding region" description="OmpR/PhoB-type" evidence="6">
    <location>
        <begin position="1"/>
        <end position="111"/>
    </location>
</feature>
<dbReference type="GO" id="GO:0003677">
    <property type="term" value="F:DNA binding"/>
    <property type="evidence" value="ECO:0007669"/>
    <property type="project" value="UniProtKB-UniRule"/>
</dbReference>
<dbReference type="GO" id="GO:0006355">
    <property type="term" value="P:regulation of DNA-templated transcription"/>
    <property type="evidence" value="ECO:0007669"/>
    <property type="project" value="InterPro"/>
</dbReference>
<name>A0A561UD95_9ACTN</name>
<keyword evidence="5" id="KW-0804">Transcription</keyword>
<organism evidence="9 10">
    <name type="scientific">Kitasatospora viridis</name>
    <dbReference type="NCBI Taxonomy" id="281105"/>
    <lineage>
        <taxon>Bacteria</taxon>
        <taxon>Bacillati</taxon>
        <taxon>Actinomycetota</taxon>
        <taxon>Actinomycetes</taxon>
        <taxon>Kitasatosporales</taxon>
        <taxon>Streptomycetaceae</taxon>
        <taxon>Kitasatospora</taxon>
    </lineage>
</organism>
<dbReference type="SUPFAM" id="SSF46894">
    <property type="entry name" value="C-terminal effector domain of the bipartite response regulators"/>
    <property type="match status" value="1"/>
</dbReference>
<evidence type="ECO:0000259" key="8">
    <source>
        <dbReference type="PROSITE" id="PS51755"/>
    </source>
</evidence>
<dbReference type="CDD" id="cd15831">
    <property type="entry name" value="BTAD"/>
    <property type="match status" value="1"/>
</dbReference>
<feature type="domain" description="OmpR/PhoB-type" evidence="8">
    <location>
        <begin position="1"/>
        <end position="111"/>
    </location>
</feature>
<evidence type="ECO:0000256" key="7">
    <source>
        <dbReference type="SAM" id="MobiDB-lite"/>
    </source>
</evidence>
<dbReference type="PANTHER" id="PTHR35807:SF1">
    <property type="entry name" value="TRANSCRIPTIONAL REGULATOR REDD"/>
    <property type="match status" value="1"/>
</dbReference>
<feature type="region of interest" description="Disordered" evidence="7">
    <location>
        <begin position="73"/>
        <end position="96"/>
    </location>
</feature>
<dbReference type="InterPro" id="IPR051677">
    <property type="entry name" value="AfsR-DnrI-RedD_regulator"/>
</dbReference>
<dbReference type="InterPro" id="IPR001867">
    <property type="entry name" value="OmpR/PhoB-type_DNA-bd"/>
</dbReference>
<protein>
    <submittedName>
        <fullName evidence="9">DNA-binding SARP family transcriptional activator</fullName>
    </submittedName>
</protein>
<dbReference type="SUPFAM" id="SSF48452">
    <property type="entry name" value="TPR-like"/>
    <property type="match status" value="1"/>
</dbReference>
<dbReference type="InterPro" id="IPR011990">
    <property type="entry name" value="TPR-like_helical_dom_sf"/>
</dbReference>
<dbReference type="InterPro" id="IPR036388">
    <property type="entry name" value="WH-like_DNA-bd_sf"/>
</dbReference>
<dbReference type="OrthoDB" id="4336084at2"/>
<proteinExistence type="inferred from homology"/>
<gene>
    <name evidence="9" type="ORF">FHX73_111088</name>
</gene>
<dbReference type="Gene3D" id="1.25.40.10">
    <property type="entry name" value="Tetratricopeptide repeat domain"/>
    <property type="match status" value="1"/>
</dbReference>
<evidence type="ECO:0000256" key="1">
    <source>
        <dbReference type="ARBA" id="ARBA00005820"/>
    </source>
</evidence>
<dbReference type="Gene3D" id="1.10.10.10">
    <property type="entry name" value="Winged helix-like DNA-binding domain superfamily/Winged helix DNA-binding domain"/>
    <property type="match status" value="1"/>
</dbReference>
<dbReference type="Proteomes" id="UP000317940">
    <property type="component" value="Unassembled WGS sequence"/>
</dbReference>